<dbReference type="AlphaFoldDB" id="A0A319D8I1"/>
<accession>A0A319D8I1</accession>
<evidence type="ECO:0000313" key="1">
    <source>
        <dbReference type="EMBL" id="PYH93705.1"/>
    </source>
</evidence>
<reference evidence="1 2" key="1">
    <citation type="submission" date="2018-02" db="EMBL/GenBank/DDBJ databases">
        <title>The genomes of Aspergillus section Nigri reveals drivers in fungal speciation.</title>
        <authorList>
            <consortium name="DOE Joint Genome Institute"/>
            <person name="Vesth T.C."/>
            <person name="Nybo J."/>
            <person name="Theobald S."/>
            <person name="Brandl J."/>
            <person name="Frisvad J.C."/>
            <person name="Nielsen K.F."/>
            <person name="Lyhne E.K."/>
            <person name="Kogle M.E."/>
            <person name="Kuo A."/>
            <person name="Riley R."/>
            <person name="Clum A."/>
            <person name="Nolan M."/>
            <person name="Lipzen A."/>
            <person name="Salamov A."/>
            <person name="Henrissat B."/>
            <person name="Wiebenga A."/>
            <person name="De vries R.P."/>
            <person name="Grigoriev I.V."/>
            <person name="Mortensen U.H."/>
            <person name="Andersen M.R."/>
            <person name="Baker S.E."/>
        </authorList>
    </citation>
    <scope>NUCLEOTIDE SEQUENCE [LARGE SCALE GENOMIC DNA]</scope>
    <source>
        <strain evidence="1 2">CBS 707.79</strain>
    </source>
</reference>
<gene>
    <name evidence="1" type="ORF">BO71DRAFT_354832</name>
</gene>
<dbReference type="EMBL" id="KZ825887">
    <property type="protein sequence ID" value="PYH93705.1"/>
    <property type="molecule type" value="Genomic_DNA"/>
</dbReference>
<evidence type="ECO:0000313" key="2">
    <source>
        <dbReference type="Proteomes" id="UP000247810"/>
    </source>
</evidence>
<name>A0A319D8I1_9EURO</name>
<proteinExistence type="predicted"/>
<dbReference type="STRING" id="1448320.A0A319D8I1"/>
<sequence length="176" mass="20635">MGPAAVKEALTASSGTRYANLILSKVFLERHIIHADLDEKTQSVRFRALLKRLMIRRTLASAIPFKSGRIIGKDIPPAVRKVFNTEFNPEEQEAYKTYWIKNRRVMVLDQSDRENPRYRWAMARFRRLVLGASWLGMILLEPTLLEADFPKAVNLQKRRKLVPRWIQYLQEQKQVE</sequence>
<protein>
    <submittedName>
        <fullName evidence="1">Uncharacterized protein</fullName>
    </submittedName>
</protein>
<dbReference type="VEuPathDB" id="FungiDB:BO71DRAFT_354832"/>
<dbReference type="OrthoDB" id="4459045at2759"/>
<dbReference type="Proteomes" id="UP000247810">
    <property type="component" value="Unassembled WGS sequence"/>
</dbReference>
<feature type="non-terminal residue" evidence="1">
    <location>
        <position position="176"/>
    </location>
</feature>
<organism evidence="1 2">
    <name type="scientific">Aspergillus ellipticus CBS 707.79</name>
    <dbReference type="NCBI Taxonomy" id="1448320"/>
    <lineage>
        <taxon>Eukaryota</taxon>
        <taxon>Fungi</taxon>
        <taxon>Dikarya</taxon>
        <taxon>Ascomycota</taxon>
        <taxon>Pezizomycotina</taxon>
        <taxon>Eurotiomycetes</taxon>
        <taxon>Eurotiomycetidae</taxon>
        <taxon>Eurotiales</taxon>
        <taxon>Aspergillaceae</taxon>
        <taxon>Aspergillus</taxon>
        <taxon>Aspergillus subgen. Circumdati</taxon>
    </lineage>
</organism>
<keyword evidence="2" id="KW-1185">Reference proteome</keyword>